<sequence>LRMHTQLAAQNFMQCHAHPKFWKMASTFKKMLTDLKEVNASIKPWNLDPALECCLSWEAELDKPSAENKQLIKFLIKDAEKSAKADRNYQEKRMFHPRLMEKVVNCKAFMYPKLLPCAPFHAKPTTKKRITQSEERLIAFGLELFFEILKAEQNRWLKQRPGKGTRPSAGLSTSASISAQTTPRTHLRHCTRHKRYSHLNPIRYAVSALEAPPFQHVLEAVDLGNVIPPASYQKDQLPTIWGKYVYSNARLLAKLNGCPDVSTFPIRPLPASARKHLPPKDSNVNITISVILDPKQQQPSTVQPSPRDVANDESTFQINQQFLDQSYHPVKPVPDEPPRSTSSLASYVSKFKQDSSQESIEVVELDASKGDSSRKCCCGCDCHGSLRDDCDSPHALLRGQKRLTEYFQRTPRKEEEGEVGKRRVLKEKLWRIYRTFWDLHGTGVEFGLGELKKVQRHCELIVGFSYFLADLKKMSANHAGRNVGDLGSLDNGVGRKFMKVEQAEEKDVNYAYNFFEKVEETLLAENKHAQYEKFLEILQSFNEKEDRVADLYRKMEELFLGEHPELCDLFLTFLLPGQAAEVGKFFEHFILTNANDFLAKLNIYFAKQPSQIKKIYSSLNDLSNEPNVSMEQIKARILPLLKGNPFLIEWFIQLFPEEKPPESNNLSDYEAISMKKLPLPDYTDPNEIYEDVPFVELSQEPTAGESTVCGTKYIQGRIVYGTLPARLSFLAHEAGAATPSAEEAPLKGCVHAVRSVDKSKAGPAGMEEEKDVPADVPTEEVRDEQPRYKLCDDAAFKAHAIRLNPLVHGGKGVNYADVAHLLVPDPDTSGESNNPADEDKPTSPKKQQLKGTAPKKRINSPVSKKPGTAGKSSPTTSKKATPSVPADSKVISVSKKLKSMVEAPSTSSEPPPESPLPTKRKPPTTPTSSPSAVPAKKEKPLRKHPSDEQLEEPQQQQSEEQVEMREPEPPREEPSWTRDEDKVILEEIKNGYSSVEELLGRIGARIEGRSGGQIRTRYEFLMEVLKKFQKAT</sequence>
<dbReference type="Pfam" id="PF02671">
    <property type="entry name" value="PAH"/>
    <property type="match status" value="1"/>
</dbReference>
<dbReference type="AlphaFoldDB" id="A0ABD1CFN2"/>
<feature type="region of interest" description="Disordered" evidence="6">
    <location>
        <begin position="759"/>
        <end position="785"/>
    </location>
</feature>
<gene>
    <name evidence="8" type="ORF">pipiens_017701</name>
</gene>
<evidence type="ECO:0000256" key="2">
    <source>
        <dbReference type="ARBA" id="ARBA00023015"/>
    </source>
</evidence>
<evidence type="ECO:0000256" key="1">
    <source>
        <dbReference type="ARBA" id="ARBA00004123"/>
    </source>
</evidence>
<dbReference type="InterPro" id="IPR036600">
    <property type="entry name" value="PAH_sf"/>
</dbReference>
<dbReference type="EMBL" id="JBEHCU010012771">
    <property type="protein sequence ID" value="KAL1375105.1"/>
    <property type="molecule type" value="Genomic_DNA"/>
</dbReference>
<comment type="caution">
    <text evidence="8">The sequence shown here is derived from an EMBL/GenBank/DDBJ whole genome shotgun (WGS) entry which is preliminary data.</text>
</comment>
<dbReference type="InterPro" id="IPR052435">
    <property type="entry name" value="YY1-Transcr_Regul"/>
</dbReference>
<dbReference type="PANTHER" id="PTHR16088">
    <property type="entry name" value="YY1 ASSOCIATED PROTEIN-RELATED"/>
    <property type="match status" value="1"/>
</dbReference>
<feature type="non-terminal residue" evidence="8">
    <location>
        <position position="1"/>
    </location>
</feature>
<feature type="region of interest" description="Disordered" evidence="6">
    <location>
        <begin position="823"/>
        <end position="981"/>
    </location>
</feature>
<accession>A0ABD1CFN2</accession>
<organism evidence="8 9">
    <name type="scientific">Culex pipiens pipiens</name>
    <name type="common">Northern house mosquito</name>
    <dbReference type="NCBI Taxonomy" id="38569"/>
    <lineage>
        <taxon>Eukaryota</taxon>
        <taxon>Metazoa</taxon>
        <taxon>Ecdysozoa</taxon>
        <taxon>Arthropoda</taxon>
        <taxon>Hexapoda</taxon>
        <taxon>Insecta</taxon>
        <taxon>Pterygota</taxon>
        <taxon>Neoptera</taxon>
        <taxon>Endopterygota</taxon>
        <taxon>Diptera</taxon>
        <taxon>Nematocera</taxon>
        <taxon>Culicoidea</taxon>
        <taxon>Culicidae</taxon>
        <taxon>Culicinae</taxon>
        <taxon>Culicini</taxon>
        <taxon>Culex</taxon>
        <taxon>Culex</taxon>
    </lineage>
</organism>
<feature type="compositionally biased region" description="Low complexity" evidence="6">
    <location>
        <begin position="866"/>
        <end position="908"/>
    </location>
</feature>
<keyword evidence="2" id="KW-0805">Transcription regulation</keyword>
<dbReference type="InterPro" id="IPR003822">
    <property type="entry name" value="PAH"/>
</dbReference>
<feature type="compositionally biased region" description="Polar residues" evidence="6">
    <location>
        <begin position="170"/>
        <end position="184"/>
    </location>
</feature>
<name>A0ABD1CFN2_CULPP</name>
<evidence type="ECO:0000313" key="8">
    <source>
        <dbReference type="EMBL" id="KAL1375105.1"/>
    </source>
</evidence>
<protein>
    <recommendedName>
        <fullName evidence="7">Myb-like domain-containing protein</fullName>
    </recommendedName>
</protein>
<dbReference type="GO" id="GO:0005634">
    <property type="term" value="C:nucleus"/>
    <property type="evidence" value="ECO:0007669"/>
    <property type="project" value="UniProtKB-SubCell"/>
</dbReference>
<comment type="subcellular location">
    <subcellularLocation>
        <location evidence="1 5">Nucleus</location>
    </subcellularLocation>
</comment>
<dbReference type="PROSITE" id="PS50090">
    <property type="entry name" value="MYB_LIKE"/>
    <property type="match status" value="1"/>
</dbReference>
<feature type="compositionally biased region" description="Basic and acidic residues" evidence="6">
    <location>
        <begin position="962"/>
        <end position="981"/>
    </location>
</feature>
<evidence type="ECO:0000256" key="5">
    <source>
        <dbReference type="PROSITE-ProRule" id="PRU00810"/>
    </source>
</evidence>
<keyword evidence="9" id="KW-1185">Reference proteome</keyword>
<proteinExistence type="predicted"/>
<reference evidence="8 9" key="1">
    <citation type="submission" date="2024-05" db="EMBL/GenBank/DDBJ databases">
        <title>Culex pipiens pipiens assembly and annotation.</title>
        <authorList>
            <person name="Alout H."/>
            <person name="Durand T."/>
        </authorList>
    </citation>
    <scope>NUCLEOTIDE SEQUENCE [LARGE SCALE GENOMIC DNA]</scope>
    <source>
        <strain evidence="8">HA-2024</strain>
        <tissue evidence="8">Whole body</tissue>
    </source>
</reference>
<keyword evidence="4 5" id="KW-0539">Nucleus</keyword>
<dbReference type="Proteomes" id="UP001562425">
    <property type="component" value="Unassembled WGS sequence"/>
</dbReference>
<dbReference type="SUPFAM" id="SSF47762">
    <property type="entry name" value="PAH2 domain"/>
    <property type="match status" value="2"/>
</dbReference>
<dbReference type="InterPro" id="IPR001005">
    <property type="entry name" value="SANT/Myb"/>
</dbReference>
<keyword evidence="3" id="KW-0804">Transcription</keyword>
<dbReference type="PROSITE" id="PS51477">
    <property type="entry name" value="PAH"/>
    <property type="match status" value="1"/>
</dbReference>
<dbReference type="Gene3D" id="1.20.1160.11">
    <property type="entry name" value="Paired amphipathic helix"/>
    <property type="match status" value="1"/>
</dbReference>
<feature type="region of interest" description="Disordered" evidence="6">
    <location>
        <begin position="158"/>
        <end position="186"/>
    </location>
</feature>
<evidence type="ECO:0000259" key="7">
    <source>
        <dbReference type="PROSITE" id="PS50090"/>
    </source>
</evidence>
<dbReference type="PANTHER" id="PTHR16088:SF3">
    <property type="entry name" value="GON-4-LIKE PROTEIN"/>
    <property type="match status" value="1"/>
</dbReference>
<evidence type="ECO:0000313" key="9">
    <source>
        <dbReference type="Proteomes" id="UP001562425"/>
    </source>
</evidence>
<dbReference type="Gene3D" id="1.10.10.60">
    <property type="entry name" value="Homeodomain-like"/>
    <property type="match status" value="1"/>
</dbReference>
<feature type="domain" description="Myb-like" evidence="7">
    <location>
        <begin position="968"/>
        <end position="1022"/>
    </location>
</feature>
<evidence type="ECO:0000256" key="4">
    <source>
        <dbReference type="ARBA" id="ARBA00023242"/>
    </source>
</evidence>
<evidence type="ECO:0000256" key="3">
    <source>
        <dbReference type="ARBA" id="ARBA00023163"/>
    </source>
</evidence>
<evidence type="ECO:0000256" key="6">
    <source>
        <dbReference type="SAM" id="MobiDB-lite"/>
    </source>
</evidence>